<evidence type="ECO:0000313" key="2">
    <source>
        <dbReference type="Proteomes" id="UP000050863"/>
    </source>
</evidence>
<dbReference type="AlphaFoldDB" id="A0A0R3M4R2"/>
<dbReference type="RefSeq" id="WP_057833635.1">
    <property type="nucleotide sequence ID" value="NZ_LLXZ01000006.1"/>
</dbReference>
<accession>A0A0R3M4R2</accession>
<dbReference type="Proteomes" id="UP000050863">
    <property type="component" value="Unassembled WGS sequence"/>
</dbReference>
<gene>
    <name evidence="1" type="ORF">CQ12_40345</name>
</gene>
<organism evidence="1 2">
    <name type="scientific">Bradyrhizobium jicamae</name>
    <dbReference type="NCBI Taxonomy" id="280332"/>
    <lineage>
        <taxon>Bacteria</taxon>
        <taxon>Pseudomonadati</taxon>
        <taxon>Pseudomonadota</taxon>
        <taxon>Alphaproteobacteria</taxon>
        <taxon>Hyphomicrobiales</taxon>
        <taxon>Nitrobacteraceae</taxon>
        <taxon>Bradyrhizobium</taxon>
    </lineage>
</organism>
<name>A0A0R3M4R2_9BRAD</name>
<sequence>MTAENDRYGLPPFDMKCAERSQWDDDAPSVVAMFYVDGRPCGKVARMVEVLDIPMRPTHGEDDASVQIGRNGLPPADLTVTIVADPENDGRHYWCSISTPRRLAYPPIRRVDRRRRR</sequence>
<dbReference type="EMBL" id="LLXZ01000006">
    <property type="protein sequence ID" value="KRR15032.1"/>
    <property type="molecule type" value="Genomic_DNA"/>
</dbReference>
<evidence type="ECO:0000313" key="1">
    <source>
        <dbReference type="EMBL" id="KRR15032.1"/>
    </source>
</evidence>
<proteinExistence type="predicted"/>
<reference evidence="1 2" key="1">
    <citation type="submission" date="2014-03" db="EMBL/GenBank/DDBJ databases">
        <title>Bradyrhizobium valentinum sp. nov., isolated from effective nodules of Lupinus mariae-josephae, a lupine endemic of basic-lime soils in Eastern Spain.</title>
        <authorList>
            <person name="Duran D."/>
            <person name="Rey L."/>
            <person name="Navarro A."/>
            <person name="Busquets A."/>
            <person name="Imperial J."/>
            <person name="Ruiz-Argueso T."/>
        </authorList>
    </citation>
    <scope>NUCLEOTIDE SEQUENCE [LARGE SCALE GENOMIC DNA]</scope>
    <source>
        <strain evidence="1 2">PAC68</strain>
    </source>
</reference>
<protein>
    <submittedName>
        <fullName evidence="1">Uncharacterized protein</fullName>
    </submittedName>
</protein>
<comment type="caution">
    <text evidence="1">The sequence shown here is derived from an EMBL/GenBank/DDBJ whole genome shotgun (WGS) entry which is preliminary data.</text>
</comment>
<keyword evidence="2" id="KW-1185">Reference proteome</keyword>
<dbReference type="STRING" id="280332.CQ12_40345"/>